<dbReference type="Gene3D" id="3.30.450.40">
    <property type="match status" value="1"/>
</dbReference>
<evidence type="ECO:0000313" key="3">
    <source>
        <dbReference type="EMBL" id="SDM98398.1"/>
    </source>
</evidence>
<reference evidence="4" key="1">
    <citation type="submission" date="2016-10" db="EMBL/GenBank/DDBJ databases">
        <authorList>
            <person name="Varghese N."/>
            <person name="Submissions S."/>
        </authorList>
    </citation>
    <scope>NUCLEOTIDE SEQUENCE [LARGE SCALE GENOMIC DNA]</scope>
    <source>
        <strain evidence="4">CGMCC 1.6494</strain>
    </source>
</reference>
<dbReference type="InterPro" id="IPR029016">
    <property type="entry name" value="GAF-like_dom_sf"/>
</dbReference>
<dbReference type="AlphaFoldDB" id="A0A1G9XNR1"/>
<name>A0A1G9XNR1_9GAMM</name>
<dbReference type="CDD" id="cd01948">
    <property type="entry name" value="EAL"/>
    <property type="match status" value="1"/>
</dbReference>
<dbReference type="STRING" id="416873.SAMN04487951_101357"/>
<dbReference type="PROSITE" id="PS50887">
    <property type="entry name" value="GGDEF"/>
    <property type="match status" value="1"/>
</dbReference>
<keyword evidence="4" id="KW-1185">Reference proteome</keyword>
<dbReference type="InterPro" id="IPR003018">
    <property type="entry name" value="GAF"/>
</dbReference>
<protein>
    <submittedName>
        <fullName evidence="3">Diguanylate cyclase (GGDEF) domain-containing protein</fullName>
    </submittedName>
</protein>
<feature type="domain" description="EAL" evidence="1">
    <location>
        <begin position="510"/>
        <end position="765"/>
    </location>
</feature>
<dbReference type="PANTHER" id="PTHR44757:SF2">
    <property type="entry name" value="BIOFILM ARCHITECTURE MAINTENANCE PROTEIN MBAA"/>
    <property type="match status" value="1"/>
</dbReference>
<dbReference type="InterPro" id="IPR000160">
    <property type="entry name" value="GGDEF_dom"/>
</dbReference>
<dbReference type="InterPro" id="IPR035919">
    <property type="entry name" value="EAL_sf"/>
</dbReference>
<gene>
    <name evidence="3" type="ORF">SAMN04487951_101357</name>
</gene>
<sequence>MTHYEHTLQDQSVISIALANRANADLLKRMLGPNVYTQEAFADGTIEDTPEVDLIVTDTISLQRHYDKILQLRHRAAPVMLPVLLVSDSRTQIPPRINAELGISVDDILRIPTTQAELTARLHNLLRLRALSREQERNRQQLVGVVSALRTLNACDSVIVRAKSEDDMLSALCRTIVDEVNYDLAWIGFAIDQDDKPIQVHASAGPATAFLDQLKLGWGQDIKGSGTVGQSMRSGKTLVVNDIAHEPSLYHIKERARLHGLSSAVTLPLIFESAPPGCLAIYSKDPGRFGDEECQLLERLADNLVFGLSALRALQESQHQSARIQYLAYTDALTGLPNRRHLVQYLDEMLDAAEHPETSGAVLFIDLDRFKLINDALGHEVGDRVLVQVGQHLQSAVRDADQVIRQGGDEFLVLMNHDPRKGGVSTREQIITNACALANRILARLAEPLTEGGFTHHIGASIGISLYPDHGSHATLLIENADKAMFEAKRQGGDRYVLFSEDLSDSRQQRFAMESRLREAWDNKAFELHYQPIFALDSCRIVAVEALIRWPQDNGEILMPGAFMPIVEETGMIKPLGDWVLETAARQLKDWHDKGYQLEMAVNVSLHQLHASGIAEQFAALVSPHVHPRWMHLEVTENTLMTDPEAIETLLAGLNGQGFQLAIDDFGTGYSSLSRLQHLSIDTLKIDRSFISELGQPNSKGAALVSIIQEMASSLNLHTIAEGIETDEQRQMSLEITENNGWGQGFWFSPALPARELEERLRRSGQKASKH</sequence>
<dbReference type="Gene3D" id="3.30.70.270">
    <property type="match status" value="1"/>
</dbReference>
<dbReference type="PANTHER" id="PTHR44757">
    <property type="entry name" value="DIGUANYLATE CYCLASE DGCP"/>
    <property type="match status" value="1"/>
</dbReference>
<dbReference type="SUPFAM" id="SSF55781">
    <property type="entry name" value="GAF domain-like"/>
    <property type="match status" value="1"/>
</dbReference>
<dbReference type="SMART" id="SM00052">
    <property type="entry name" value="EAL"/>
    <property type="match status" value="1"/>
</dbReference>
<dbReference type="Pfam" id="PF00990">
    <property type="entry name" value="GGDEF"/>
    <property type="match status" value="1"/>
</dbReference>
<dbReference type="SUPFAM" id="SSF55073">
    <property type="entry name" value="Nucleotide cyclase"/>
    <property type="match status" value="1"/>
</dbReference>
<dbReference type="Proteomes" id="UP000199677">
    <property type="component" value="Unassembled WGS sequence"/>
</dbReference>
<dbReference type="InterPro" id="IPR029787">
    <property type="entry name" value="Nucleotide_cyclase"/>
</dbReference>
<evidence type="ECO:0000313" key="4">
    <source>
        <dbReference type="Proteomes" id="UP000199677"/>
    </source>
</evidence>
<dbReference type="InterPro" id="IPR001633">
    <property type="entry name" value="EAL_dom"/>
</dbReference>
<dbReference type="InterPro" id="IPR043128">
    <property type="entry name" value="Rev_trsase/Diguanyl_cyclase"/>
</dbReference>
<dbReference type="RefSeq" id="WP_089701870.1">
    <property type="nucleotide sequence ID" value="NZ_FNII01000001.1"/>
</dbReference>
<dbReference type="PROSITE" id="PS50883">
    <property type="entry name" value="EAL"/>
    <property type="match status" value="1"/>
</dbReference>
<dbReference type="SMART" id="SM00065">
    <property type="entry name" value="GAF"/>
    <property type="match status" value="1"/>
</dbReference>
<dbReference type="Pfam" id="PF13185">
    <property type="entry name" value="GAF_2"/>
    <property type="match status" value="1"/>
</dbReference>
<dbReference type="InterPro" id="IPR052155">
    <property type="entry name" value="Biofilm_reg_signaling"/>
</dbReference>
<evidence type="ECO:0000259" key="1">
    <source>
        <dbReference type="PROSITE" id="PS50883"/>
    </source>
</evidence>
<dbReference type="SUPFAM" id="SSF141868">
    <property type="entry name" value="EAL domain-like"/>
    <property type="match status" value="1"/>
</dbReference>
<dbReference type="SMART" id="SM00267">
    <property type="entry name" value="GGDEF"/>
    <property type="match status" value="1"/>
</dbReference>
<dbReference type="NCBIfam" id="TIGR00254">
    <property type="entry name" value="GGDEF"/>
    <property type="match status" value="1"/>
</dbReference>
<dbReference type="OrthoDB" id="9804951at2"/>
<proteinExistence type="predicted"/>
<dbReference type="Pfam" id="PF00563">
    <property type="entry name" value="EAL"/>
    <property type="match status" value="1"/>
</dbReference>
<organism evidence="3 4">
    <name type="scientific">Vreelandella arcis</name>
    <dbReference type="NCBI Taxonomy" id="416873"/>
    <lineage>
        <taxon>Bacteria</taxon>
        <taxon>Pseudomonadati</taxon>
        <taxon>Pseudomonadota</taxon>
        <taxon>Gammaproteobacteria</taxon>
        <taxon>Oceanospirillales</taxon>
        <taxon>Halomonadaceae</taxon>
        <taxon>Vreelandella</taxon>
    </lineage>
</organism>
<feature type="domain" description="GGDEF" evidence="2">
    <location>
        <begin position="358"/>
        <end position="501"/>
    </location>
</feature>
<dbReference type="Gene3D" id="3.20.20.450">
    <property type="entry name" value="EAL domain"/>
    <property type="match status" value="1"/>
</dbReference>
<dbReference type="CDD" id="cd01949">
    <property type="entry name" value="GGDEF"/>
    <property type="match status" value="1"/>
</dbReference>
<dbReference type="EMBL" id="FNII01000001">
    <property type="protein sequence ID" value="SDM98398.1"/>
    <property type="molecule type" value="Genomic_DNA"/>
</dbReference>
<accession>A0A1G9XNR1</accession>
<evidence type="ECO:0000259" key="2">
    <source>
        <dbReference type="PROSITE" id="PS50887"/>
    </source>
</evidence>